<protein>
    <submittedName>
        <fullName evidence="1">Capsular polysaccharide biosynthesis protein</fullName>
    </submittedName>
</protein>
<evidence type="ECO:0000313" key="1">
    <source>
        <dbReference type="EMBL" id="TCP20743.1"/>
    </source>
</evidence>
<comment type="caution">
    <text evidence="1">The sequence shown here is derived from an EMBL/GenBank/DDBJ whole genome shotgun (WGS) entry which is preliminary data.</text>
</comment>
<dbReference type="GO" id="GO:0015774">
    <property type="term" value="P:polysaccharide transport"/>
    <property type="evidence" value="ECO:0007669"/>
    <property type="project" value="InterPro"/>
</dbReference>
<keyword evidence="2" id="KW-1185">Reference proteome</keyword>
<sequence length="470" mass="52964">MKKLRTILPSHRFTECQRQKIAELAETGIVVDFDDSRSGSIAYGQGANIGDQGAGVIDLSSSDKARISEIVKKVICDPNVQLFLLRRNDGISRKFRSRHALRVQNELINFVHIVYFFHLRKQIDFLILSSTPHSLRNYVETLIYQELGVAVLIIERTFSPKYHSIRVGLSGGGELLPLGGMSANEGEAYENEVADRLNIASGNYCHAIPDYERRRLEVNGGAVFSALVTARKNRFRLGRTLHAVTMWRELKRFSSQSLPEKYVAFFLQYQPERTSLPEAGIFCNQYEAIQMLRRAVPKDTVVLVREHPSTFSNNCDKIWRWSGFYSEIDAIDGVEICDIESNPFDVIDRAQAVATLTGTVGFEARARGVPVVFFGKQFLPDSPGVHRFQTYDRLEKFLSESCARIGDADLGAFQEALCGASAFVYRAKEHSEFDQNTSSVVDALLEISSSEKARQYIFRLCGSEPKVYRG</sequence>
<dbReference type="RefSeq" id="WP_132605572.1">
    <property type="nucleotide sequence ID" value="NZ_NRRP01000030.1"/>
</dbReference>
<reference evidence="1 2" key="1">
    <citation type="submission" date="2019-03" db="EMBL/GenBank/DDBJ databases">
        <title>Genomic Encyclopedia of Type Strains, Phase IV (KMG-IV): sequencing the most valuable type-strain genomes for metagenomic binning, comparative biology and taxonomic classification.</title>
        <authorList>
            <person name="Goeker M."/>
        </authorList>
    </citation>
    <scope>NUCLEOTIDE SEQUENCE [LARGE SCALE GENOMIC DNA]</scope>
    <source>
        <strain evidence="1 2">DSM 2781</strain>
    </source>
</reference>
<organism evidence="1 2">
    <name type="scientific">Rhodovulum adriaticum</name>
    <name type="common">Rhodopseudomonas adriatica</name>
    <dbReference type="NCBI Taxonomy" id="35804"/>
    <lineage>
        <taxon>Bacteria</taxon>
        <taxon>Pseudomonadati</taxon>
        <taxon>Pseudomonadota</taxon>
        <taxon>Alphaproteobacteria</taxon>
        <taxon>Rhodobacterales</taxon>
        <taxon>Paracoccaceae</taxon>
        <taxon>Rhodovulum</taxon>
    </lineage>
</organism>
<gene>
    <name evidence="1" type="ORF">EV656_11716</name>
</gene>
<evidence type="ECO:0000313" key="2">
    <source>
        <dbReference type="Proteomes" id="UP000295733"/>
    </source>
</evidence>
<dbReference type="GO" id="GO:0000271">
    <property type="term" value="P:polysaccharide biosynthetic process"/>
    <property type="evidence" value="ECO:0007669"/>
    <property type="project" value="InterPro"/>
</dbReference>
<proteinExistence type="predicted"/>
<dbReference type="OrthoDB" id="5448633at2"/>
<dbReference type="InterPro" id="IPR007833">
    <property type="entry name" value="Capsule_polysaccharide_synth"/>
</dbReference>
<name>A0A4R2NH65_RHOAD</name>
<dbReference type="AlphaFoldDB" id="A0A4R2NH65"/>
<dbReference type="EMBL" id="SLXL01000017">
    <property type="protein sequence ID" value="TCP20743.1"/>
    <property type="molecule type" value="Genomic_DNA"/>
</dbReference>
<dbReference type="Proteomes" id="UP000295733">
    <property type="component" value="Unassembled WGS sequence"/>
</dbReference>
<accession>A0A4R2NH65</accession>
<dbReference type="Pfam" id="PF05159">
    <property type="entry name" value="Capsule_synth"/>
    <property type="match status" value="1"/>
</dbReference>